<evidence type="ECO:0000313" key="4">
    <source>
        <dbReference type="Proteomes" id="UP001231189"/>
    </source>
</evidence>
<dbReference type="Gene3D" id="2.40.70.10">
    <property type="entry name" value="Acid Proteases"/>
    <property type="match status" value="1"/>
</dbReference>
<feature type="region of interest" description="Disordered" evidence="1">
    <location>
        <begin position="65"/>
        <end position="93"/>
    </location>
</feature>
<feature type="domain" description="Reverse transcriptase zinc-binding" evidence="2">
    <location>
        <begin position="507"/>
        <end position="590"/>
    </location>
</feature>
<protein>
    <recommendedName>
        <fullName evidence="2">Reverse transcriptase zinc-binding domain-containing protein</fullName>
    </recommendedName>
</protein>
<dbReference type="Pfam" id="PF13966">
    <property type="entry name" value="zf-RVT"/>
    <property type="match status" value="1"/>
</dbReference>
<sequence length="688" mass="77523">MAAAYNLNGSPLAMKNIKKKVVETMAAISERSSLADCCVYRNLMEAKNRLGILIKRLGTDANLEKNSCRQDNASGRGRKRPNAERPDDADRRRACKKRVAADAKEAREKQIKLSEVDITFDIADCKDRADLSGRNAIVVQPLVSGHRVDDVLIDGGSSLDVLAAKILDKLHISRSEMDPVTRSFRGVIPGVTGTTIGQIRLSVQLGTPENCRVEDVLFDVVNSLPGPLTAILGRPAIAKFMAVLHHAYQCAKMPGPNGEAKYTRHENEQVAQLQYLVDKVANKLPSWRAALLDRGGRLELVRATLSAIPIFSMMSLDIPVKTLTAIEKVIRGFLWKGRKDVKGGHSLVVWDKVCAPKEWGGLGIPNLRYMNIALRARWLWLQRVDDSKPWKELNIQAPLAVRQLFEGATYSVLGNRASTFFWTDRWLPEGRLTDVAPNLVKAIPKRLTRLCKVREGLSRAWLDDIPPDLDASAIRELFEVADRLEDVALAEGVEDSFRWGWEKDLSYSARSGYRAMFGVRIEMPGALQIWRSRAPPNCRVFLWLAVRNRCWTADRHSRRGLPHPASCPFCDQSVETLDHLLMECVLAREVLATCLRRWGKLYWLPQMDTVFVAWLQGKRGGPGGDRDLWTGVTLICWCLWRHRNDVVFDRVAPSKSTVLARISDEAELWRLAIFRSSLAPVDKWRCRE</sequence>
<dbReference type="Proteomes" id="UP001231189">
    <property type="component" value="Unassembled WGS sequence"/>
</dbReference>
<proteinExistence type="predicted"/>
<dbReference type="EMBL" id="JAUUTY010000164">
    <property type="protein sequence ID" value="KAK1602871.1"/>
    <property type="molecule type" value="Genomic_DNA"/>
</dbReference>
<keyword evidence="4" id="KW-1185">Reference proteome</keyword>
<gene>
    <name evidence="3" type="ORF">QYE76_008121</name>
</gene>
<reference evidence="3" key="1">
    <citation type="submission" date="2023-07" db="EMBL/GenBank/DDBJ databases">
        <title>A chromosome-level genome assembly of Lolium multiflorum.</title>
        <authorList>
            <person name="Chen Y."/>
            <person name="Copetti D."/>
            <person name="Kolliker R."/>
            <person name="Studer B."/>
        </authorList>
    </citation>
    <scope>NUCLEOTIDE SEQUENCE</scope>
    <source>
        <strain evidence="3">02402/16</strain>
        <tissue evidence="3">Leaf</tissue>
    </source>
</reference>
<dbReference type="CDD" id="cd00303">
    <property type="entry name" value="retropepsin_like"/>
    <property type="match status" value="1"/>
</dbReference>
<dbReference type="AlphaFoldDB" id="A0AAD8VF58"/>
<accession>A0AAD8VF58</accession>
<dbReference type="InterPro" id="IPR026960">
    <property type="entry name" value="RVT-Znf"/>
</dbReference>
<evidence type="ECO:0000259" key="2">
    <source>
        <dbReference type="Pfam" id="PF13966"/>
    </source>
</evidence>
<dbReference type="PANTHER" id="PTHR33116:SF78">
    <property type="entry name" value="OS12G0587133 PROTEIN"/>
    <property type="match status" value="1"/>
</dbReference>
<feature type="compositionally biased region" description="Basic and acidic residues" evidence="1">
    <location>
        <begin position="81"/>
        <end position="92"/>
    </location>
</feature>
<evidence type="ECO:0000256" key="1">
    <source>
        <dbReference type="SAM" id="MobiDB-lite"/>
    </source>
</evidence>
<comment type="caution">
    <text evidence="3">The sequence shown here is derived from an EMBL/GenBank/DDBJ whole genome shotgun (WGS) entry which is preliminary data.</text>
</comment>
<dbReference type="PANTHER" id="PTHR33116">
    <property type="entry name" value="REVERSE TRANSCRIPTASE ZINC-BINDING DOMAIN-CONTAINING PROTEIN-RELATED-RELATED"/>
    <property type="match status" value="1"/>
</dbReference>
<organism evidence="3 4">
    <name type="scientific">Lolium multiflorum</name>
    <name type="common">Italian ryegrass</name>
    <name type="synonym">Lolium perenne subsp. multiflorum</name>
    <dbReference type="NCBI Taxonomy" id="4521"/>
    <lineage>
        <taxon>Eukaryota</taxon>
        <taxon>Viridiplantae</taxon>
        <taxon>Streptophyta</taxon>
        <taxon>Embryophyta</taxon>
        <taxon>Tracheophyta</taxon>
        <taxon>Spermatophyta</taxon>
        <taxon>Magnoliopsida</taxon>
        <taxon>Liliopsida</taxon>
        <taxon>Poales</taxon>
        <taxon>Poaceae</taxon>
        <taxon>BOP clade</taxon>
        <taxon>Pooideae</taxon>
        <taxon>Poodae</taxon>
        <taxon>Poeae</taxon>
        <taxon>Poeae Chloroplast Group 2 (Poeae type)</taxon>
        <taxon>Loliodinae</taxon>
        <taxon>Loliinae</taxon>
        <taxon>Lolium</taxon>
    </lineage>
</organism>
<dbReference type="InterPro" id="IPR021109">
    <property type="entry name" value="Peptidase_aspartic_dom_sf"/>
</dbReference>
<evidence type="ECO:0000313" key="3">
    <source>
        <dbReference type="EMBL" id="KAK1602871.1"/>
    </source>
</evidence>
<name>A0AAD8VF58_LOLMU</name>